<organism evidence="1 2">
    <name type="scientific">Eumeta variegata</name>
    <name type="common">Bagworm moth</name>
    <name type="synonym">Eumeta japonica</name>
    <dbReference type="NCBI Taxonomy" id="151549"/>
    <lineage>
        <taxon>Eukaryota</taxon>
        <taxon>Metazoa</taxon>
        <taxon>Ecdysozoa</taxon>
        <taxon>Arthropoda</taxon>
        <taxon>Hexapoda</taxon>
        <taxon>Insecta</taxon>
        <taxon>Pterygota</taxon>
        <taxon>Neoptera</taxon>
        <taxon>Endopterygota</taxon>
        <taxon>Lepidoptera</taxon>
        <taxon>Glossata</taxon>
        <taxon>Ditrysia</taxon>
        <taxon>Tineoidea</taxon>
        <taxon>Psychidae</taxon>
        <taxon>Oiketicinae</taxon>
        <taxon>Eumeta</taxon>
    </lineage>
</organism>
<comment type="caution">
    <text evidence="1">The sequence shown here is derived from an EMBL/GenBank/DDBJ whole genome shotgun (WGS) entry which is preliminary data.</text>
</comment>
<accession>A0A4C1ZZN1</accession>
<protein>
    <submittedName>
        <fullName evidence="1">Uncharacterized protein</fullName>
    </submittedName>
</protein>
<gene>
    <name evidence="1" type="ORF">EVAR_65597_1</name>
</gene>
<dbReference type="EMBL" id="BGZK01002380">
    <property type="protein sequence ID" value="GBP93460.1"/>
    <property type="molecule type" value="Genomic_DNA"/>
</dbReference>
<dbReference type="AlphaFoldDB" id="A0A4C1ZZN1"/>
<keyword evidence="2" id="KW-1185">Reference proteome</keyword>
<evidence type="ECO:0000313" key="2">
    <source>
        <dbReference type="Proteomes" id="UP000299102"/>
    </source>
</evidence>
<proteinExistence type="predicted"/>
<sequence>MHPPAHMSCIHYNWEGVAKHFAYFTYERHMCSVHGFVVVPYTHYKIASYTCTFRSMKQSLKVEGWGERRLDGVGRRSHHVIPSYPHISTLWLPARDPRAEGSITRAFSDF</sequence>
<reference evidence="1 2" key="1">
    <citation type="journal article" date="2019" name="Commun. Biol.">
        <title>The bagworm genome reveals a unique fibroin gene that provides high tensile strength.</title>
        <authorList>
            <person name="Kono N."/>
            <person name="Nakamura H."/>
            <person name="Ohtoshi R."/>
            <person name="Tomita M."/>
            <person name="Numata K."/>
            <person name="Arakawa K."/>
        </authorList>
    </citation>
    <scope>NUCLEOTIDE SEQUENCE [LARGE SCALE GENOMIC DNA]</scope>
</reference>
<dbReference type="Proteomes" id="UP000299102">
    <property type="component" value="Unassembled WGS sequence"/>
</dbReference>
<evidence type="ECO:0000313" key="1">
    <source>
        <dbReference type="EMBL" id="GBP93460.1"/>
    </source>
</evidence>
<name>A0A4C1ZZN1_EUMVA</name>